<sequence>MILPYTHPFALLALLTAADLTENEDTITALRGRAIREMGP</sequence>
<evidence type="ECO:0000313" key="2">
    <source>
        <dbReference type="Proteomes" id="UP000013015"/>
    </source>
</evidence>
<protein>
    <submittedName>
        <fullName evidence="1">Uncharacterized protein</fullName>
    </submittedName>
</protein>
<dbReference type="Proteomes" id="UP000013015">
    <property type="component" value="Unassembled WGS sequence"/>
</dbReference>
<accession>N6WAT3</accession>
<dbReference type="EMBL" id="AQHZ01000029">
    <property type="protein sequence ID" value="ENO17359.1"/>
    <property type="molecule type" value="Genomic_DNA"/>
</dbReference>
<proteinExistence type="predicted"/>
<comment type="caution">
    <text evidence="1">The sequence shown here is derived from an EMBL/GenBank/DDBJ whole genome shotgun (WGS) entry which is preliminary data.</text>
</comment>
<organism evidence="1 2">
    <name type="scientific">Schaalia cardiffensis F0333</name>
    <dbReference type="NCBI Taxonomy" id="888050"/>
    <lineage>
        <taxon>Bacteria</taxon>
        <taxon>Bacillati</taxon>
        <taxon>Actinomycetota</taxon>
        <taxon>Actinomycetes</taxon>
        <taxon>Actinomycetales</taxon>
        <taxon>Actinomycetaceae</taxon>
        <taxon>Schaalia</taxon>
    </lineage>
</organism>
<gene>
    <name evidence="1" type="ORF">HMPREF9004_1901</name>
</gene>
<dbReference type="HOGENOM" id="CLU_3283425_0_0_11"/>
<dbReference type="AlphaFoldDB" id="N6WAT3"/>
<evidence type="ECO:0000313" key="1">
    <source>
        <dbReference type="EMBL" id="ENO17359.1"/>
    </source>
</evidence>
<keyword evidence="2" id="KW-1185">Reference proteome</keyword>
<dbReference type="STRING" id="888050.HMPREF9004_1901"/>
<name>N6WAT3_9ACTO</name>
<dbReference type="RefSeq" id="WP_005964939.1">
    <property type="nucleotide sequence ID" value="NZ_CP040505.1"/>
</dbReference>
<dbReference type="PATRIC" id="fig|888050.3.peg.1820"/>
<reference evidence="1 2" key="1">
    <citation type="submission" date="2013-03" db="EMBL/GenBank/DDBJ databases">
        <title>Reference genome for the Human Microbiome Project.</title>
        <authorList>
            <person name="Aqrawi P."/>
            <person name="Ayvaz T."/>
            <person name="Bess C."/>
            <person name="Blankenburg K."/>
            <person name="Coyle M."/>
            <person name="Deng J."/>
            <person name="Forbes L."/>
            <person name="Fowler G."/>
            <person name="Francisco L."/>
            <person name="Fu Q."/>
            <person name="Gibbs R."/>
            <person name="Gross S."/>
            <person name="Gubbala S."/>
            <person name="Hale W."/>
            <person name="Hemphill L."/>
            <person name="Highlander S."/>
            <person name="Hirani K."/>
            <person name="Jackson L."/>
            <person name="Jakkamsetti A."/>
            <person name="Javaid M."/>
            <person name="Jayaseelan J.C."/>
            <person name="Jiang H."/>
            <person name="Joshi V."/>
            <person name="Korchina V."/>
            <person name="Kovar C."/>
            <person name="Lara F."/>
            <person name="Lee S."/>
            <person name="Liu Y."/>
            <person name="Mata R."/>
            <person name="Mathew T."/>
            <person name="Munidasa M."/>
            <person name="Muzny D."/>
            <person name="Nazareth L."/>
            <person name="Ngo R."/>
            <person name="Nguyen L."/>
            <person name="Nguyen N."/>
            <person name="Okwuonu G."/>
            <person name="Ongeri F."/>
            <person name="Palculict T."/>
            <person name="Patil S."/>
            <person name="Petrosino J."/>
            <person name="Pham C."/>
            <person name="Pham P."/>
            <person name="Pu L.-L."/>
            <person name="Qin X."/>
            <person name="Qu J."/>
            <person name="Reid J."/>
            <person name="Ross M."/>
            <person name="Ruth R."/>
            <person name="Saada N."/>
            <person name="San Lucas F."/>
            <person name="Santibanez J."/>
            <person name="Shang Y."/>
            <person name="Simmons D."/>
            <person name="Song X.-Z."/>
            <person name="Tang L.-Y."/>
            <person name="Thornton R."/>
            <person name="Warren J."/>
            <person name="Weissenberger G."/>
            <person name="Wilczek-Boney K."/>
            <person name="Worley K."/>
            <person name="Youmans B."/>
            <person name="Zhang J."/>
            <person name="Zhang L."/>
            <person name="Zhao Z."/>
            <person name="Zhou C."/>
            <person name="Zhu D."/>
            <person name="Zhu Y."/>
        </authorList>
    </citation>
    <scope>NUCLEOTIDE SEQUENCE [LARGE SCALE GENOMIC DNA]</scope>
    <source>
        <strain evidence="1 2">F0333</strain>
    </source>
</reference>